<comment type="caution">
    <text evidence="1">The sequence shown here is derived from an EMBL/GenBank/DDBJ whole genome shotgun (WGS) entry which is preliminary data.</text>
</comment>
<reference evidence="1" key="1">
    <citation type="submission" date="2022-10" db="EMBL/GenBank/DDBJ databases">
        <title>Genome Sequence of Xylaria curta.</title>
        <authorList>
            <person name="Buettner E."/>
        </authorList>
    </citation>
    <scope>NUCLEOTIDE SEQUENCE</scope>
    <source>
        <strain evidence="1">Babe10</strain>
    </source>
</reference>
<organism evidence="1 2">
    <name type="scientific">Xylaria curta</name>
    <dbReference type="NCBI Taxonomy" id="42375"/>
    <lineage>
        <taxon>Eukaryota</taxon>
        <taxon>Fungi</taxon>
        <taxon>Dikarya</taxon>
        <taxon>Ascomycota</taxon>
        <taxon>Pezizomycotina</taxon>
        <taxon>Sordariomycetes</taxon>
        <taxon>Xylariomycetidae</taxon>
        <taxon>Xylariales</taxon>
        <taxon>Xylariaceae</taxon>
        <taxon>Xylaria</taxon>
    </lineage>
</organism>
<sequence length="652" mass="74688">MASEHSSFFNECVPTEERLTRLRDGWINRHSLHWRLSRREPFNIVVLEEGKLVMKSSRDLVELAREEELEVLFNQVLYSWPRLFCLPTFVRGVAQYEWEAGAFDDGTILLCRKATKNESQPIESPFQSDTPIYFDPDDSMLWQIMPKADNSVITIRTIALLESLFAPVCDFHSSWGISSWIPMQMTTPVLSSVGRFGAGDWLSVHVNLRACVPDQEGYRSKHFERAWGTSPKTVGLPLNRQTAHVPAISRGKNATAIEYLISVSMVLRKTEAKKAASAMKYDIFVWVDYDTRFDDPRTQESIFPVLSSQIDVNLGLKDCGAGGEAIFQYLAVLARSIDHWKDCWDNMMNEVNNNINIQLQDTLSEKRWNSLLFDDSLQLLEQYHTVLQLLRIWGNWIEETERCIENLGRELIQQCESWQAWQEEYARRDLDQWPLNMTNLRHNVKCLQDFFRTRALPVQERIRMKKDEVASLQDALLSTSSLRETLKAKTLNLYIGVFTTITVFFTPLGFIAVNYPVICFVEDWSSPDTSTTHSDKIIVGEVCARVKLTVGDQTRPRHLLGTYQLVSRTSLGCWTTIDCFGVHHAPGSKAEASTVDDMAPRLGKLARAVNDKNRIDWMRWLFARPLQLSLKAGPQERHGAPGMRHSEMSGRG</sequence>
<dbReference type="EMBL" id="JAPDGR010000132">
    <property type="protein sequence ID" value="KAJ2995464.1"/>
    <property type="molecule type" value="Genomic_DNA"/>
</dbReference>
<dbReference type="Proteomes" id="UP001143856">
    <property type="component" value="Unassembled WGS sequence"/>
</dbReference>
<evidence type="ECO:0000313" key="2">
    <source>
        <dbReference type="Proteomes" id="UP001143856"/>
    </source>
</evidence>
<evidence type="ECO:0000313" key="1">
    <source>
        <dbReference type="EMBL" id="KAJ2995464.1"/>
    </source>
</evidence>
<keyword evidence="2" id="KW-1185">Reference proteome</keyword>
<name>A0ACC1PMS2_9PEZI</name>
<proteinExistence type="predicted"/>
<protein>
    <submittedName>
        <fullName evidence="1">Uncharacterized protein</fullName>
    </submittedName>
</protein>
<accession>A0ACC1PMS2</accession>
<gene>
    <name evidence="1" type="ORF">NUW58_g1265</name>
</gene>